<comment type="pathway">
    <text evidence="2">Cofactor biosynthesis; tetrahydrofolate biosynthesis; 2-amino-4-hydroxy-6-hydroxymethyl-7,8-dihydropteridine diphosphate from 7,8-dihydroneopterin triphosphate: step 3/4.</text>
</comment>
<dbReference type="PANTHER" id="PTHR42844:SF1">
    <property type="entry name" value="DIHYDRONEOPTERIN ALDOLASE 1-RELATED"/>
    <property type="match status" value="1"/>
</dbReference>
<evidence type="ECO:0000256" key="2">
    <source>
        <dbReference type="ARBA" id="ARBA00005013"/>
    </source>
</evidence>
<protein>
    <recommendedName>
        <fullName evidence="4">dihydroneopterin aldolase</fullName>
        <ecNumber evidence="4">4.1.2.25</ecNumber>
    </recommendedName>
    <alternativeName>
        <fullName evidence="7">7,8-dihydroneopterin aldolase</fullName>
    </alternativeName>
</protein>
<keyword evidence="5" id="KW-0289">Folate biosynthesis</keyword>
<evidence type="ECO:0000256" key="6">
    <source>
        <dbReference type="ARBA" id="ARBA00023239"/>
    </source>
</evidence>
<reference evidence="9" key="1">
    <citation type="submission" date="2021-03" db="EMBL/GenBank/DDBJ databases">
        <authorList>
            <person name="Tagirdzhanova G."/>
        </authorList>
    </citation>
    <scope>NUCLEOTIDE SEQUENCE</scope>
</reference>
<dbReference type="OrthoDB" id="5425486at2759"/>
<comment type="caution">
    <text evidence="9">The sequence shown here is derived from an EMBL/GenBank/DDBJ whole genome shotgun (WGS) entry which is preliminary data.</text>
</comment>
<evidence type="ECO:0000256" key="4">
    <source>
        <dbReference type="ARBA" id="ARBA00013043"/>
    </source>
</evidence>
<keyword evidence="10" id="KW-1185">Reference proteome</keyword>
<feature type="domain" description="Dihydroneopterin aldolase/epimerase" evidence="8">
    <location>
        <begin position="135"/>
        <end position="253"/>
    </location>
</feature>
<evidence type="ECO:0000259" key="8">
    <source>
        <dbReference type="SMART" id="SM00905"/>
    </source>
</evidence>
<evidence type="ECO:0000256" key="5">
    <source>
        <dbReference type="ARBA" id="ARBA00022909"/>
    </source>
</evidence>
<dbReference type="InterPro" id="IPR006157">
    <property type="entry name" value="FolB_dom"/>
</dbReference>
<evidence type="ECO:0000256" key="7">
    <source>
        <dbReference type="ARBA" id="ARBA00032903"/>
    </source>
</evidence>
<dbReference type="InterPro" id="IPR006156">
    <property type="entry name" value="Dihydroneopterin_aldolase"/>
</dbReference>
<dbReference type="Pfam" id="PF02152">
    <property type="entry name" value="FolB"/>
    <property type="match status" value="2"/>
</dbReference>
<comment type="similarity">
    <text evidence="3">Belongs to the DHNA family.</text>
</comment>
<name>A0A8H3F6N7_9LECA</name>
<dbReference type="Gene3D" id="3.30.1130.10">
    <property type="match status" value="2"/>
</dbReference>
<organism evidence="9 10">
    <name type="scientific">Heterodermia speciosa</name>
    <dbReference type="NCBI Taxonomy" id="116794"/>
    <lineage>
        <taxon>Eukaryota</taxon>
        <taxon>Fungi</taxon>
        <taxon>Dikarya</taxon>
        <taxon>Ascomycota</taxon>
        <taxon>Pezizomycotina</taxon>
        <taxon>Lecanoromycetes</taxon>
        <taxon>OSLEUM clade</taxon>
        <taxon>Lecanoromycetidae</taxon>
        <taxon>Caliciales</taxon>
        <taxon>Physciaceae</taxon>
        <taxon>Heterodermia</taxon>
    </lineage>
</organism>
<evidence type="ECO:0000313" key="9">
    <source>
        <dbReference type="EMBL" id="CAF9919572.1"/>
    </source>
</evidence>
<sequence>MSSGLKDSIYLRNLQLFAVVERDAWGRADKTQPVLMSLRLHRDTSRAGGSDEVEDTFSYGQMCKDVSTAIGGKTFHEFEKIIVGIGMLSNTWAGDRLEYQVTLPKGLVRVEDGLCRNVVMQRYTMNEWRLCSSQWTVRNIKAACIIGVNPHERLVKQAVSIDICVPDTLEDHDGGSPVIPGHSIVVLTLTVVRQLVDSIFEIVEASSFELLEALAAHICNTLFQRFTIPKITIAIEKPSALVSVEASGVEITRIR</sequence>
<dbReference type="GO" id="GO:0004150">
    <property type="term" value="F:dihydroneopterin aldolase activity"/>
    <property type="evidence" value="ECO:0007669"/>
    <property type="project" value="UniProtKB-EC"/>
</dbReference>
<dbReference type="AlphaFoldDB" id="A0A8H3F6N7"/>
<evidence type="ECO:0000313" key="10">
    <source>
        <dbReference type="Proteomes" id="UP000664521"/>
    </source>
</evidence>
<proteinExistence type="inferred from homology"/>
<dbReference type="EMBL" id="CAJPDS010000024">
    <property type="protein sequence ID" value="CAF9919572.1"/>
    <property type="molecule type" value="Genomic_DNA"/>
</dbReference>
<dbReference type="GO" id="GO:0005737">
    <property type="term" value="C:cytoplasm"/>
    <property type="evidence" value="ECO:0007669"/>
    <property type="project" value="TreeGrafter"/>
</dbReference>
<comment type="catalytic activity">
    <reaction evidence="1">
        <text>7,8-dihydroneopterin = 6-hydroxymethyl-7,8-dihydropterin + glycolaldehyde</text>
        <dbReference type="Rhea" id="RHEA:10540"/>
        <dbReference type="ChEBI" id="CHEBI:17001"/>
        <dbReference type="ChEBI" id="CHEBI:17071"/>
        <dbReference type="ChEBI" id="CHEBI:44841"/>
        <dbReference type="EC" id="4.1.2.25"/>
    </reaction>
</comment>
<dbReference type="SUPFAM" id="SSF55620">
    <property type="entry name" value="Tetrahydrobiopterin biosynthesis enzymes-like"/>
    <property type="match status" value="2"/>
</dbReference>
<dbReference type="EC" id="4.1.2.25" evidence="4"/>
<dbReference type="InterPro" id="IPR043133">
    <property type="entry name" value="GTP-CH-I_C/QueF"/>
</dbReference>
<dbReference type="PANTHER" id="PTHR42844">
    <property type="entry name" value="DIHYDRONEOPTERIN ALDOLASE 1-RELATED"/>
    <property type="match status" value="1"/>
</dbReference>
<dbReference type="Proteomes" id="UP000664521">
    <property type="component" value="Unassembled WGS sequence"/>
</dbReference>
<dbReference type="SMART" id="SM00905">
    <property type="entry name" value="FolB"/>
    <property type="match status" value="1"/>
</dbReference>
<accession>A0A8H3F6N7</accession>
<evidence type="ECO:0000256" key="1">
    <source>
        <dbReference type="ARBA" id="ARBA00001353"/>
    </source>
</evidence>
<dbReference type="GO" id="GO:0046656">
    <property type="term" value="P:folic acid biosynthetic process"/>
    <property type="evidence" value="ECO:0007669"/>
    <property type="project" value="UniProtKB-KW"/>
</dbReference>
<keyword evidence="6" id="KW-0456">Lyase</keyword>
<gene>
    <name evidence="9" type="ORF">HETSPECPRED_004038</name>
</gene>
<evidence type="ECO:0000256" key="3">
    <source>
        <dbReference type="ARBA" id="ARBA00005708"/>
    </source>
</evidence>